<evidence type="ECO:0000313" key="1">
    <source>
        <dbReference type="EMBL" id="KAF4042275.1"/>
    </source>
</evidence>
<proteinExistence type="predicted"/>
<reference evidence="1" key="1">
    <citation type="submission" date="2020-04" db="EMBL/GenBank/DDBJ databases">
        <title>Hybrid Assembly of Korean Phytophthora infestans isolates.</title>
        <authorList>
            <person name="Prokchorchik M."/>
            <person name="Lee Y."/>
            <person name="Seo J."/>
            <person name="Cho J.-H."/>
            <person name="Park Y.-E."/>
            <person name="Jang D.-C."/>
            <person name="Im J.-S."/>
            <person name="Choi J.-G."/>
            <person name="Park H.-J."/>
            <person name="Lee G.-B."/>
            <person name="Lee Y.-G."/>
            <person name="Hong S.-Y."/>
            <person name="Cho K."/>
            <person name="Sohn K.H."/>
        </authorList>
    </citation>
    <scope>NUCLEOTIDE SEQUENCE</scope>
    <source>
        <strain evidence="1">KR_1_A1</strain>
        <strain evidence="2">KR_2_A2</strain>
    </source>
</reference>
<sequence length="62" mass="6818">MIALMGQKIATGNTPSPFQRQQEELLPTLELLGGSNPRWRPVLPSPVHGLLVSMDEDSGDQY</sequence>
<gene>
    <name evidence="1" type="ORF">GN244_ATG05645</name>
    <name evidence="2" type="ORF">GN958_ATG12975</name>
</gene>
<dbReference type="Proteomes" id="UP000602510">
    <property type="component" value="Unassembled WGS sequence"/>
</dbReference>
<accession>A0A833WMJ4</accession>
<comment type="caution">
    <text evidence="1">The sequence shown here is derived from an EMBL/GenBank/DDBJ whole genome shotgun (WGS) entry which is preliminary data.</text>
</comment>
<dbReference type="Proteomes" id="UP000704712">
    <property type="component" value="Unassembled WGS sequence"/>
</dbReference>
<dbReference type="EMBL" id="JAACNO010001745">
    <property type="protein sequence ID" value="KAF4138022.1"/>
    <property type="molecule type" value="Genomic_DNA"/>
</dbReference>
<keyword evidence="3" id="KW-1185">Reference proteome</keyword>
<evidence type="ECO:0000313" key="2">
    <source>
        <dbReference type="EMBL" id="KAF4138022.1"/>
    </source>
</evidence>
<name>A0A833WMJ4_PHYIN</name>
<evidence type="ECO:0000313" key="3">
    <source>
        <dbReference type="Proteomes" id="UP000602510"/>
    </source>
</evidence>
<dbReference type="AlphaFoldDB" id="A0A833WMJ4"/>
<protein>
    <submittedName>
        <fullName evidence="1">Uncharacterized protein</fullName>
    </submittedName>
</protein>
<organism evidence="1 3">
    <name type="scientific">Phytophthora infestans</name>
    <name type="common">Potato late blight agent</name>
    <name type="synonym">Botrytis infestans</name>
    <dbReference type="NCBI Taxonomy" id="4787"/>
    <lineage>
        <taxon>Eukaryota</taxon>
        <taxon>Sar</taxon>
        <taxon>Stramenopiles</taxon>
        <taxon>Oomycota</taxon>
        <taxon>Peronosporomycetes</taxon>
        <taxon>Peronosporales</taxon>
        <taxon>Peronosporaceae</taxon>
        <taxon>Phytophthora</taxon>
    </lineage>
</organism>
<dbReference type="EMBL" id="WSZM01000106">
    <property type="protein sequence ID" value="KAF4042275.1"/>
    <property type="molecule type" value="Genomic_DNA"/>
</dbReference>